<keyword evidence="4" id="KW-1185">Reference proteome</keyword>
<proteinExistence type="inferred from homology"/>
<feature type="region of interest" description="Disordered" evidence="2">
    <location>
        <begin position="82"/>
        <end position="112"/>
    </location>
</feature>
<dbReference type="EMBL" id="CAWYQH010000090">
    <property type="protein sequence ID" value="CAK8681909.1"/>
    <property type="molecule type" value="Genomic_DNA"/>
</dbReference>
<feature type="region of interest" description="Disordered" evidence="2">
    <location>
        <begin position="318"/>
        <end position="391"/>
    </location>
</feature>
<dbReference type="Proteomes" id="UP001642483">
    <property type="component" value="Unassembled WGS sequence"/>
</dbReference>
<organism evidence="3 4">
    <name type="scientific">Clavelina lepadiformis</name>
    <name type="common">Light-bulb sea squirt</name>
    <name type="synonym">Ascidia lepadiformis</name>
    <dbReference type="NCBI Taxonomy" id="159417"/>
    <lineage>
        <taxon>Eukaryota</taxon>
        <taxon>Metazoa</taxon>
        <taxon>Chordata</taxon>
        <taxon>Tunicata</taxon>
        <taxon>Ascidiacea</taxon>
        <taxon>Aplousobranchia</taxon>
        <taxon>Clavelinidae</taxon>
        <taxon>Clavelina</taxon>
    </lineage>
</organism>
<comment type="caution">
    <text evidence="3">The sequence shown here is derived from an EMBL/GenBank/DDBJ whole genome shotgun (WGS) entry which is preliminary data.</text>
</comment>
<evidence type="ECO:0008006" key="5">
    <source>
        <dbReference type="Google" id="ProtNLM"/>
    </source>
</evidence>
<evidence type="ECO:0000256" key="1">
    <source>
        <dbReference type="ARBA" id="ARBA00008666"/>
    </source>
</evidence>
<reference evidence="3 4" key="1">
    <citation type="submission" date="2024-02" db="EMBL/GenBank/DDBJ databases">
        <authorList>
            <person name="Daric V."/>
            <person name="Darras S."/>
        </authorList>
    </citation>
    <scope>NUCLEOTIDE SEQUENCE [LARGE SCALE GENOMIC DNA]</scope>
</reference>
<dbReference type="Pfam" id="PF14922">
    <property type="entry name" value="FWWh"/>
    <property type="match status" value="1"/>
</dbReference>
<feature type="compositionally biased region" description="Basic and acidic residues" evidence="2">
    <location>
        <begin position="103"/>
        <end position="112"/>
    </location>
</feature>
<accession>A0ABP0FQH4</accession>
<feature type="compositionally biased region" description="Basic and acidic residues" evidence="2">
    <location>
        <begin position="318"/>
        <end position="335"/>
    </location>
</feature>
<name>A0ABP0FQH4_CLALP</name>
<evidence type="ECO:0000256" key="2">
    <source>
        <dbReference type="SAM" id="MobiDB-lite"/>
    </source>
</evidence>
<dbReference type="PANTHER" id="PTHR33560:SF1">
    <property type="entry name" value="PROTEIN FAM227A"/>
    <property type="match status" value="1"/>
</dbReference>
<evidence type="ECO:0000313" key="3">
    <source>
        <dbReference type="EMBL" id="CAK8681909.1"/>
    </source>
</evidence>
<gene>
    <name evidence="3" type="ORF">CVLEPA_LOCUS12141</name>
</gene>
<comment type="similarity">
    <text evidence="1">Belongs to the FAM227 family.</text>
</comment>
<feature type="compositionally biased region" description="Polar residues" evidence="2">
    <location>
        <begin position="341"/>
        <end position="360"/>
    </location>
</feature>
<evidence type="ECO:0000313" key="4">
    <source>
        <dbReference type="Proteomes" id="UP001642483"/>
    </source>
</evidence>
<dbReference type="InterPro" id="IPR029417">
    <property type="entry name" value="FAM227"/>
</dbReference>
<sequence>MADISRIASPMSLCEEDLFDVDKKVERKKKELASLQKIRPASFLVGSIDKVNKRISSLNNELSFYDSKLAIESRSSYNEEIYDPDSGTFQAKSTGRKTTRSAKSQEERETKKFAGRFSQASNLIPQYQAQRKKGSATKSDTPRLVELQQYPGFTKSYVTPLPHSLETTTVLDHVMSAQHDLKRKPIYRQQIVKMLYSKTQRSILQDTFWWFFLNKYHPSQVNQSKLFKRISHSFVNFMLSSDNPTFKNKFFLTYANILAQSVYSAFCLAFPQSWRQFDEPEFKEKLMRITNVWISGIQPSPRLYEKWNYKDLEPKKMRKEETLKNKKSSEKDKRAPVFGKTSPSGSVISTKPSTMQSRVGSNKGARSEGISSVSSHKTKAHGLLDRGPLPPITEKLPTANNEEINFQDRVSTTKKHTNSSATGRQVSFDRSVFNIYGNSPLLRGFLSQRCLDKKTGVDHLVKRTQIDSYAPSDSKTFNDVIIETSIDSKRASSSFKRMHLDNEKACNEFATKQNEELKNYSIKSGKLLSKPRQVRHLSNLILMEMKRDADEPNTVGVVAAIQSALAAETVN</sequence>
<dbReference type="PANTHER" id="PTHR33560">
    <property type="entry name" value="PROTEIN FAM227B"/>
    <property type="match status" value="1"/>
</dbReference>
<protein>
    <recommendedName>
        <fullName evidence="5">Protein FAM227B</fullName>
    </recommendedName>
</protein>